<dbReference type="GO" id="GO:0016020">
    <property type="term" value="C:membrane"/>
    <property type="evidence" value="ECO:0007669"/>
    <property type="project" value="InterPro"/>
</dbReference>
<evidence type="ECO:0000313" key="3">
    <source>
        <dbReference type="EMBL" id="CDI84374.1"/>
    </source>
</evidence>
<feature type="region of interest" description="Disordered" evidence="1">
    <location>
        <begin position="929"/>
        <end position="960"/>
    </location>
</feature>
<feature type="transmembrane region" description="Helical" evidence="2">
    <location>
        <begin position="597"/>
        <end position="621"/>
    </location>
</feature>
<gene>
    <name evidence="3" type="ORF">EAH_00015290</name>
</gene>
<dbReference type="InterPro" id="IPR007720">
    <property type="entry name" value="PigQ/GPI1"/>
</dbReference>
<feature type="compositionally biased region" description="Low complexity" evidence="1">
    <location>
        <begin position="124"/>
        <end position="150"/>
    </location>
</feature>
<keyword evidence="2" id="KW-1133">Transmembrane helix</keyword>
<dbReference type="RefSeq" id="XP_013246631.1">
    <property type="nucleotide sequence ID" value="XM_013391177.1"/>
</dbReference>
<dbReference type="Proteomes" id="UP000018050">
    <property type="component" value="Unassembled WGS sequence"/>
</dbReference>
<dbReference type="GO" id="GO:0005783">
    <property type="term" value="C:endoplasmic reticulum"/>
    <property type="evidence" value="ECO:0007669"/>
    <property type="project" value="TreeGrafter"/>
</dbReference>
<dbReference type="GO" id="GO:0016740">
    <property type="term" value="F:transferase activity"/>
    <property type="evidence" value="ECO:0007669"/>
    <property type="project" value="UniProtKB-KW"/>
</dbReference>
<keyword evidence="4" id="KW-1185">Reference proteome</keyword>
<name>U6H0T3_EIMAC</name>
<dbReference type="GeneID" id="25269599"/>
<evidence type="ECO:0000256" key="1">
    <source>
        <dbReference type="SAM" id="MobiDB-lite"/>
    </source>
</evidence>
<feature type="compositionally biased region" description="Low complexity" evidence="1">
    <location>
        <begin position="424"/>
        <end position="451"/>
    </location>
</feature>
<keyword evidence="3" id="KW-0808">Transferase</keyword>
<feature type="compositionally biased region" description="Low complexity" evidence="1">
    <location>
        <begin position="678"/>
        <end position="696"/>
    </location>
</feature>
<feature type="transmembrane region" description="Helical" evidence="2">
    <location>
        <begin position="994"/>
        <end position="1014"/>
    </location>
</feature>
<feature type="region of interest" description="Disordered" evidence="1">
    <location>
        <begin position="676"/>
        <end position="772"/>
    </location>
</feature>
<feature type="region of interest" description="Disordered" evidence="1">
    <location>
        <begin position="1143"/>
        <end position="1168"/>
    </location>
</feature>
<feature type="transmembrane region" description="Helical" evidence="2">
    <location>
        <begin position="1065"/>
        <end position="1096"/>
    </location>
</feature>
<dbReference type="Pfam" id="PF05024">
    <property type="entry name" value="Gpi1"/>
    <property type="match status" value="2"/>
</dbReference>
<reference evidence="3" key="1">
    <citation type="submission" date="2013-10" db="EMBL/GenBank/DDBJ databases">
        <title>Genomic analysis of the causative agents of coccidiosis in chickens.</title>
        <authorList>
            <person name="Reid A.J."/>
            <person name="Blake D."/>
            <person name="Billington K."/>
            <person name="Browne H."/>
            <person name="Dunn M."/>
            <person name="Hung S."/>
            <person name="Kawahara F."/>
            <person name="Miranda-Saavedra D."/>
            <person name="Mourier T."/>
            <person name="Nagra H."/>
            <person name="Otto T.D."/>
            <person name="Rawlings N."/>
            <person name="Sanchez A."/>
            <person name="Sanders M."/>
            <person name="Subramaniam C."/>
            <person name="Tay Y."/>
            <person name="Dear P."/>
            <person name="Doerig C."/>
            <person name="Gruber A."/>
            <person name="Parkinson J."/>
            <person name="Shirley M."/>
            <person name="Wan K.L."/>
            <person name="Berriman M."/>
            <person name="Tomley F."/>
            <person name="Pain A."/>
        </authorList>
    </citation>
    <scope>NUCLEOTIDE SEQUENCE</scope>
    <source>
        <strain evidence="3">Houghton</strain>
    </source>
</reference>
<sequence length="1286" mass="136986">MHPTVCAAAATGDYPAALRDPLRPTGACGATLVPPLAALGAGGGPPAASLPAVCSPLFRLFCPLTLLEADRGWLVGWGLPDGTAVACSLLPPLPPNLVALFLQQLNERLLKSSAPHKPEQGTCSSSNNNSSSSCGDSSSSSSSSRSRSSSTGKEGDEGDIVFDYHVLPRPVELIGWWRGRDLKATCPFPQDEVLLLMQQLGQQQQRQQQQQQEEWDRSGFEAFHIAIWLDLWLEGASGLPVPLSVVSHAAAGANAAAPAAAAAAAGGTHIVRSSGADTAAGEGPPVPSTTPQQPLPAASRCVVFLYKLPSWVSTSTLAAAPHDAAQASAAAAFVQRPTAARRLLQQVARGIGAGGQQQQEKQQHQLQLQQRADESEQLCGFEAYLALLNVSAAVYSSIQQQLRCWRLLQLRQHTEKAAGGGATAGSAAATPATPAAGGAGTSQCSAASQQEQQEEGEEDLSESVPRACFSGCLSALRWLFCFLLLSLAQCVGVLCRGVCTLRLWRPLAAPGSNLWLSASLQQIVMRFRICGSWPGALRRKRRFAAALEDCSLREQQQQQQQAAAAAAAGKLQLGDTCVPALVSPHPRLPRRSLTGGLSVSALCLYTGIAAVVIDVLLGLFLPQLLAVLIYRGIPADACSPEYLSRLKNPPSEPTALPPLWPVSLSEAAAAQLYPFPTEQQEQQQQQQLEQQQLEAVQEAERSGTETEQQRLLLLQELGQPQQQQKEEDLSGVEVAGRSRKAQNGSRELSCSAAADTPSGACPASGGGAAGGGAAGEARAVAAVSRSAPPAWRELMAEPTSTLLLRLFSGCYCFLHVDLLTAHVQWLMDFPAGLKLNANLTWVLGSVVLTASHLWNDLTAYIHSAVVTAEQRKQGLLLQLQQLQQQLHQQQPHHHHSQHKPPGLLHSLNQIGAAVSHILRSLLWQQESEHPAAPTNPNTLAASQPPLLAPNSNSNSSSSGSSGSRGLWGAFVRIWSACHLWLKTGLGSLLMTFRLGWLGLSASLFAAASADLLMVGTLHIFYVYLVCARLLHVNLKSLHSLFLLFRGQKWNVLRRRVDSADLQMDQLLIGCILFTITVCLFPTTLVFYISYLLLWLLVFGSHALLRLAVCLFLAYPTCLLAFRAAAPHLLPAGVSFEPLTALNKQSSSSSNNNSSSSRWNSSNNSSNWNSCSSNNARCKLLHSDKLDTCPQTPTDAPATASPGTDPAAASAAAAAAAAVSTPRSSDNIYFMLRAHPISYGDIIWPPVFAAARNTLTSLHPSSLVPKILQGDIIRLSSHNSAWPLADG</sequence>
<reference evidence="3" key="2">
    <citation type="submission" date="2013-10" db="EMBL/GenBank/DDBJ databases">
        <authorList>
            <person name="Aslett M."/>
        </authorList>
    </citation>
    <scope>NUCLEOTIDE SEQUENCE</scope>
    <source>
        <strain evidence="3">Houghton</strain>
    </source>
</reference>
<feature type="compositionally biased region" description="Low complexity" evidence="1">
    <location>
        <begin position="930"/>
        <end position="941"/>
    </location>
</feature>
<evidence type="ECO:0000256" key="2">
    <source>
        <dbReference type="SAM" id="Phobius"/>
    </source>
</evidence>
<dbReference type="EMBL" id="HG673666">
    <property type="protein sequence ID" value="CDI84374.1"/>
    <property type="molecule type" value="Genomic_DNA"/>
</dbReference>
<dbReference type="OMA" id="DACSPEY"/>
<feature type="transmembrane region" description="Helical" evidence="2">
    <location>
        <begin position="1102"/>
        <end position="1121"/>
    </location>
</feature>
<feature type="region of interest" description="Disordered" evidence="1">
    <location>
        <begin position="419"/>
        <end position="457"/>
    </location>
</feature>
<accession>U6H0T3</accession>
<organism evidence="3 4">
    <name type="scientific">Eimeria acervulina</name>
    <name type="common">Coccidian parasite</name>
    <dbReference type="NCBI Taxonomy" id="5801"/>
    <lineage>
        <taxon>Eukaryota</taxon>
        <taxon>Sar</taxon>
        <taxon>Alveolata</taxon>
        <taxon>Apicomplexa</taxon>
        <taxon>Conoidasida</taxon>
        <taxon>Coccidia</taxon>
        <taxon>Eucoccidiorida</taxon>
        <taxon>Eimeriorina</taxon>
        <taxon>Eimeriidae</taxon>
        <taxon>Eimeria</taxon>
    </lineage>
</organism>
<dbReference type="OrthoDB" id="70250at2759"/>
<dbReference type="VEuPathDB" id="ToxoDB:EAH_00015290"/>
<feature type="compositionally biased region" description="Low complexity" evidence="1">
    <location>
        <begin position="950"/>
        <end position="960"/>
    </location>
</feature>
<dbReference type="PANTHER" id="PTHR21329:SF3">
    <property type="entry name" value="PHOSPHATIDYLINOSITOL N-ACETYLGLUCOSAMINYLTRANSFERASE SUBUNIT Q"/>
    <property type="match status" value="1"/>
</dbReference>
<feature type="region of interest" description="Disordered" evidence="1">
    <location>
        <begin position="114"/>
        <end position="155"/>
    </location>
</feature>
<feature type="transmembrane region" description="Helical" evidence="2">
    <location>
        <begin position="475"/>
        <end position="495"/>
    </location>
</feature>
<dbReference type="PANTHER" id="PTHR21329">
    <property type="entry name" value="PHOSPHATIDYLINOSITOL N-ACETYLGLUCOSAMINYLTRANSFERASE SUBUNIT Q-RELATED"/>
    <property type="match status" value="1"/>
</dbReference>
<feature type="compositionally biased region" description="Basic and acidic residues" evidence="1">
    <location>
        <begin position="698"/>
        <end position="708"/>
    </location>
</feature>
<feature type="region of interest" description="Disordered" evidence="1">
    <location>
        <begin position="274"/>
        <end position="294"/>
    </location>
</feature>
<feature type="compositionally biased region" description="Low complexity" evidence="1">
    <location>
        <begin position="709"/>
        <end position="723"/>
    </location>
</feature>
<keyword evidence="2" id="KW-0472">Membrane</keyword>
<protein>
    <submittedName>
        <fullName evidence="3">N-acetylglucosaminyl transferase component domain containing protein, putative</fullName>
    </submittedName>
</protein>
<dbReference type="GO" id="GO:0006506">
    <property type="term" value="P:GPI anchor biosynthetic process"/>
    <property type="evidence" value="ECO:0007669"/>
    <property type="project" value="InterPro"/>
</dbReference>
<proteinExistence type="predicted"/>
<feature type="compositionally biased region" description="Low complexity" evidence="1">
    <location>
        <begin position="1145"/>
        <end position="1168"/>
    </location>
</feature>
<keyword evidence="2" id="KW-0812">Transmembrane</keyword>
<evidence type="ECO:0000313" key="4">
    <source>
        <dbReference type="Proteomes" id="UP000018050"/>
    </source>
</evidence>